<dbReference type="KEGG" id="nsr:NS506_02599"/>
<dbReference type="NCBIfam" id="TIGR00732">
    <property type="entry name" value="dprA"/>
    <property type="match status" value="1"/>
</dbReference>
<evidence type="ECO:0000259" key="2">
    <source>
        <dbReference type="Pfam" id="PF02481"/>
    </source>
</evidence>
<organism evidence="3 4">
    <name type="scientific">Nocardia seriolae</name>
    <dbReference type="NCBI Taxonomy" id="37332"/>
    <lineage>
        <taxon>Bacteria</taxon>
        <taxon>Bacillati</taxon>
        <taxon>Actinomycetota</taxon>
        <taxon>Actinomycetes</taxon>
        <taxon>Mycobacteriales</taxon>
        <taxon>Nocardiaceae</taxon>
        <taxon>Nocardia</taxon>
    </lineage>
</organism>
<protein>
    <submittedName>
        <fullName evidence="3">Protein smf</fullName>
    </submittedName>
</protein>
<accession>A0ABC8ARD3</accession>
<dbReference type="Proteomes" id="UP000180166">
    <property type="component" value="Chromosome"/>
</dbReference>
<dbReference type="EMBL" id="CP017839">
    <property type="protein sequence ID" value="APA96661.1"/>
    <property type="molecule type" value="Genomic_DNA"/>
</dbReference>
<evidence type="ECO:0000313" key="4">
    <source>
        <dbReference type="Proteomes" id="UP000180166"/>
    </source>
</evidence>
<dbReference type="PANTHER" id="PTHR43022">
    <property type="entry name" value="PROTEIN SMF"/>
    <property type="match status" value="1"/>
</dbReference>
<dbReference type="Pfam" id="PF02481">
    <property type="entry name" value="DNA_processg_A"/>
    <property type="match status" value="1"/>
</dbReference>
<evidence type="ECO:0000256" key="1">
    <source>
        <dbReference type="ARBA" id="ARBA00006525"/>
    </source>
</evidence>
<dbReference type="Gene3D" id="3.40.50.450">
    <property type="match status" value="1"/>
</dbReference>
<proteinExistence type="inferred from homology"/>
<reference evidence="3 4" key="1">
    <citation type="submission" date="2016-10" db="EMBL/GenBank/DDBJ databases">
        <title>Genome sequence of Nocardia seriolae strain EM150506, isolated from Anguila japonica.</title>
        <authorList>
            <person name="Han H.-J."/>
        </authorList>
    </citation>
    <scope>NUCLEOTIDE SEQUENCE [LARGE SCALE GENOMIC DNA]</scope>
    <source>
        <strain evidence="3 4">EM150506</strain>
    </source>
</reference>
<evidence type="ECO:0000313" key="3">
    <source>
        <dbReference type="EMBL" id="APA96661.1"/>
    </source>
</evidence>
<sequence>MTSTCIDRVAWALLARAASGPCAPLVELVDRVGATDAAAAVESGDPCLGLAPAVLERGRSFDAAARDLDEADLLGARLVTPEDPEWPRELLACLPTGSDNPGDAAPLAFWVRGQHSLRQATARAAALTGATASTDYGRQVTRSFGTELAAAGWTVVSGAAFGIDTVAHEAALAVDGLTVAIMPCGLDRAYPIGNTSMLAEIAGRGLIVSEYPFGARPHRYALLDRNRLLAALSSATVATEAGLRSGASSTMRWAGRFQRPVFAVPGPVTSAASQGCHRFIADGSAQLMTCARDVLQALIVQGDSADAVASGVTLSRPAGVPRTSVGFDRSAMHAPVPDHDSTLVPVQVISSCDDHGDHAGSSAPWRCDGRYPVWSESGEVRDWVVRLVSLLIETFNHRRDVDQFASMLDPKVRAALVTRTRSTRGRHRLATLHTCRLSEDIVEFCATIWVSTADRSLHALALAGRMERRTNTWVCTVLRPPGPCR</sequence>
<dbReference type="AlphaFoldDB" id="A0ABC8ARD3"/>
<gene>
    <name evidence="3" type="ORF">NS506_02599</name>
</gene>
<dbReference type="PANTHER" id="PTHR43022:SF1">
    <property type="entry name" value="PROTEIN SMF"/>
    <property type="match status" value="1"/>
</dbReference>
<name>A0ABC8ARD3_9NOCA</name>
<comment type="similarity">
    <text evidence="1">Belongs to the DprA/Smf family.</text>
</comment>
<dbReference type="InterPro" id="IPR057666">
    <property type="entry name" value="DrpA_SLOG"/>
</dbReference>
<feature type="domain" description="Smf/DprA SLOG" evidence="2">
    <location>
        <begin position="78"/>
        <end position="298"/>
    </location>
</feature>
<dbReference type="SUPFAM" id="SSF102405">
    <property type="entry name" value="MCP/YpsA-like"/>
    <property type="match status" value="1"/>
</dbReference>
<dbReference type="InterPro" id="IPR003488">
    <property type="entry name" value="DprA"/>
</dbReference>
<dbReference type="Pfam" id="PF20060">
    <property type="entry name" value="DUF6459"/>
    <property type="match status" value="1"/>
</dbReference>
<dbReference type="InterPro" id="IPR045596">
    <property type="entry name" value="DUF6459"/>
</dbReference>